<dbReference type="EMBL" id="JACOQH010000006">
    <property type="protein sequence ID" value="MBC5754248.1"/>
    <property type="molecule type" value="Genomic_DNA"/>
</dbReference>
<gene>
    <name evidence="2" type="ORF">H8Z76_09540</name>
</gene>
<accession>A0ABR7IBE3</accession>
<dbReference type="Pfam" id="PF19909">
    <property type="entry name" value="DUF6382"/>
    <property type="match status" value="1"/>
</dbReference>
<dbReference type="SUPFAM" id="SSF49879">
    <property type="entry name" value="SMAD/FHA domain"/>
    <property type="match status" value="1"/>
</dbReference>
<dbReference type="SMART" id="SM00240">
    <property type="entry name" value="FHA"/>
    <property type="match status" value="1"/>
</dbReference>
<dbReference type="Proteomes" id="UP000621540">
    <property type="component" value="Unassembled WGS sequence"/>
</dbReference>
<dbReference type="RefSeq" id="WP_186982343.1">
    <property type="nucleotide sequence ID" value="NZ_JACOQH010000006.1"/>
</dbReference>
<dbReference type="InterPro" id="IPR008984">
    <property type="entry name" value="SMAD_FHA_dom_sf"/>
</dbReference>
<reference evidence="2 3" key="1">
    <citation type="submission" date="2020-08" db="EMBL/GenBank/DDBJ databases">
        <title>Genome public.</title>
        <authorList>
            <person name="Liu C."/>
            <person name="Sun Q."/>
        </authorList>
    </citation>
    <scope>NUCLEOTIDE SEQUENCE [LARGE SCALE GENOMIC DNA]</scope>
    <source>
        <strain evidence="2 3">BX0805</strain>
    </source>
</reference>
<dbReference type="Pfam" id="PF00498">
    <property type="entry name" value="FHA"/>
    <property type="match status" value="1"/>
</dbReference>
<dbReference type="PROSITE" id="PS50006">
    <property type="entry name" value="FHA_DOMAIN"/>
    <property type="match status" value="1"/>
</dbReference>
<sequence>MEVYFKRNLLQSYMVIEDSFYGGYDMTMLNRNRLPGFFAVKMVEADGTWQYWYEITGLQMLDEYMKQKAVDYALLKKIVLQIDACLELAAEYLLLQENISMQTERIGIRPETGQLYFCYHSGENVEPERQFQNLIEQILPNVDHKDRQAVEAIYAIYEIVLADHFDFSDVKKVFAEIPELTEDTVSMVAEDIEYRQEEPEEKTEENKAQKEWEKLRGALAKLKEPFYRSKKESQPIQVSFEPDDEEVEEAMHPTVLLSDISGVIGKLNYNGRNGEADFLIQSENFKIGTREDEVDACLKSAAVSRIHARIVREGEEYLIEDLNSKNGTWVDGELLNYKERRKLKKNDRIRFADEEYIFS</sequence>
<evidence type="ECO:0000259" key="1">
    <source>
        <dbReference type="PROSITE" id="PS50006"/>
    </source>
</evidence>
<proteinExistence type="predicted"/>
<dbReference type="Gene3D" id="2.60.200.20">
    <property type="match status" value="1"/>
</dbReference>
<name>A0ABR7IBE3_9FIRM</name>
<evidence type="ECO:0000313" key="2">
    <source>
        <dbReference type="EMBL" id="MBC5754248.1"/>
    </source>
</evidence>
<dbReference type="CDD" id="cd00060">
    <property type="entry name" value="FHA"/>
    <property type="match status" value="1"/>
</dbReference>
<protein>
    <submittedName>
        <fullName evidence="2">FHA domain-containing protein</fullName>
    </submittedName>
</protein>
<keyword evidence="3" id="KW-1185">Reference proteome</keyword>
<comment type="caution">
    <text evidence="2">The sequence shown here is derived from an EMBL/GenBank/DDBJ whole genome shotgun (WGS) entry which is preliminary data.</text>
</comment>
<feature type="domain" description="FHA" evidence="1">
    <location>
        <begin position="285"/>
        <end position="335"/>
    </location>
</feature>
<evidence type="ECO:0000313" key="3">
    <source>
        <dbReference type="Proteomes" id="UP000621540"/>
    </source>
</evidence>
<organism evidence="2 3">
    <name type="scientific">Roseburia yibonii</name>
    <dbReference type="NCBI Taxonomy" id="2763063"/>
    <lineage>
        <taxon>Bacteria</taxon>
        <taxon>Bacillati</taxon>
        <taxon>Bacillota</taxon>
        <taxon>Clostridia</taxon>
        <taxon>Lachnospirales</taxon>
        <taxon>Lachnospiraceae</taxon>
        <taxon>Roseburia</taxon>
    </lineage>
</organism>
<dbReference type="InterPro" id="IPR000253">
    <property type="entry name" value="FHA_dom"/>
</dbReference>
<dbReference type="InterPro" id="IPR045962">
    <property type="entry name" value="DUF6382"/>
</dbReference>